<feature type="domain" description="SET" evidence="1">
    <location>
        <begin position="8"/>
        <end position="121"/>
    </location>
</feature>
<dbReference type="CDD" id="cd08161">
    <property type="entry name" value="SET"/>
    <property type="match status" value="1"/>
</dbReference>
<dbReference type="PROSITE" id="PS50280">
    <property type="entry name" value="SET"/>
    <property type="match status" value="1"/>
</dbReference>
<dbReference type="Pfam" id="PF00856">
    <property type="entry name" value="SET"/>
    <property type="match status" value="1"/>
</dbReference>
<sequence length="127" mass="14672">MRSEKYGYDLTLYTYLYPSTVCKGVGVFALVDISKDTCIFKPALAEKVPWAAVPDAIVDKLGSLTLWDDEGFWVNCDISRIGPEYYINHSHNPNVMYDTDTGALYAIRDIQKDEELLHYYFPDERDW</sequence>
<name>A0A6J5M5N2_9CAUD</name>
<accession>A0A6J5M5N2</accession>
<evidence type="ECO:0000313" key="2">
    <source>
        <dbReference type="EMBL" id="CAB4140813.1"/>
    </source>
</evidence>
<organism evidence="2">
    <name type="scientific">uncultured Caudovirales phage</name>
    <dbReference type="NCBI Taxonomy" id="2100421"/>
    <lineage>
        <taxon>Viruses</taxon>
        <taxon>Duplodnaviria</taxon>
        <taxon>Heunggongvirae</taxon>
        <taxon>Uroviricota</taxon>
        <taxon>Caudoviricetes</taxon>
        <taxon>Peduoviridae</taxon>
        <taxon>Maltschvirus</taxon>
        <taxon>Maltschvirus maltsch</taxon>
    </lineage>
</organism>
<gene>
    <name evidence="2" type="ORF">UFOVP395_148</name>
</gene>
<proteinExistence type="predicted"/>
<dbReference type="EMBL" id="LR796380">
    <property type="protein sequence ID" value="CAB4140813.1"/>
    <property type="molecule type" value="Genomic_DNA"/>
</dbReference>
<protein>
    <submittedName>
        <fullName evidence="2">SET domain containing protein</fullName>
    </submittedName>
</protein>
<dbReference type="Gene3D" id="2.170.270.10">
    <property type="entry name" value="SET domain"/>
    <property type="match status" value="1"/>
</dbReference>
<evidence type="ECO:0000259" key="1">
    <source>
        <dbReference type="PROSITE" id="PS50280"/>
    </source>
</evidence>
<reference evidence="2" key="1">
    <citation type="submission" date="2020-04" db="EMBL/GenBank/DDBJ databases">
        <authorList>
            <person name="Chiriac C."/>
            <person name="Salcher M."/>
            <person name="Ghai R."/>
            <person name="Kavagutti S V."/>
        </authorList>
    </citation>
    <scope>NUCLEOTIDE SEQUENCE</scope>
</reference>
<dbReference type="InterPro" id="IPR001214">
    <property type="entry name" value="SET_dom"/>
</dbReference>
<dbReference type="SUPFAM" id="SSF82199">
    <property type="entry name" value="SET domain"/>
    <property type="match status" value="1"/>
</dbReference>
<dbReference type="InterPro" id="IPR046341">
    <property type="entry name" value="SET_dom_sf"/>
</dbReference>